<evidence type="ECO:0000256" key="5">
    <source>
        <dbReference type="ARBA" id="ARBA00023136"/>
    </source>
</evidence>
<dbReference type="KEGG" id="orz:FNH13_00415"/>
<dbReference type="PANTHER" id="PTHR28259:SF1">
    <property type="entry name" value="FLUORIDE EXPORT PROTEIN 1-RELATED"/>
    <property type="match status" value="1"/>
</dbReference>
<keyword evidence="10" id="KW-0479">Metal-binding</keyword>
<feature type="transmembrane region" description="Helical" evidence="10">
    <location>
        <begin position="102"/>
        <end position="127"/>
    </location>
</feature>
<dbReference type="InterPro" id="IPR003691">
    <property type="entry name" value="FluC"/>
</dbReference>
<dbReference type="RefSeq" id="WP_143781629.1">
    <property type="nucleotide sequence ID" value="NZ_CP041616.1"/>
</dbReference>
<keyword evidence="2 10" id="KW-1003">Cell membrane</keyword>
<feature type="binding site" evidence="10">
    <location>
        <position position="83"/>
    </location>
    <ligand>
        <name>Na(+)</name>
        <dbReference type="ChEBI" id="CHEBI:29101"/>
        <note>structural</note>
    </ligand>
</feature>
<dbReference type="GO" id="GO:0005886">
    <property type="term" value="C:plasma membrane"/>
    <property type="evidence" value="ECO:0007669"/>
    <property type="project" value="UniProtKB-SubCell"/>
</dbReference>
<feature type="binding site" evidence="10">
    <location>
        <position position="80"/>
    </location>
    <ligand>
        <name>Na(+)</name>
        <dbReference type="ChEBI" id="CHEBI:29101"/>
        <note>structural</note>
    </ligand>
</feature>
<evidence type="ECO:0000256" key="3">
    <source>
        <dbReference type="ARBA" id="ARBA00022692"/>
    </source>
</evidence>
<keyword evidence="10" id="KW-0406">Ion transport</keyword>
<keyword evidence="5 10" id="KW-0472">Membrane</keyword>
<name>A0A516G620_9MICO</name>
<keyword evidence="12" id="KW-1185">Reference proteome</keyword>
<dbReference type="Proteomes" id="UP000315395">
    <property type="component" value="Chromosome"/>
</dbReference>
<reference evidence="11 12" key="1">
    <citation type="submission" date="2019-07" db="EMBL/GenBank/DDBJ databases">
        <title>complete genome sequencing of Ornithinimicrobium sp. H23M54.</title>
        <authorList>
            <person name="Bae J.-W."/>
            <person name="Lee S.-Y."/>
        </authorList>
    </citation>
    <scope>NUCLEOTIDE SEQUENCE [LARGE SCALE GENOMIC DNA]</scope>
    <source>
        <strain evidence="11 12">H23M54</strain>
    </source>
</reference>
<keyword evidence="6 10" id="KW-0407">Ion channel</keyword>
<dbReference type="EMBL" id="CP041616">
    <property type="protein sequence ID" value="QDO86966.1"/>
    <property type="molecule type" value="Genomic_DNA"/>
</dbReference>
<dbReference type="PANTHER" id="PTHR28259">
    <property type="entry name" value="FLUORIDE EXPORT PROTEIN 1-RELATED"/>
    <property type="match status" value="1"/>
</dbReference>
<keyword evidence="10" id="KW-0915">Sodium</keyword>
<evidence type="ECO:0000256" key="9">
    <source>
        <dbReference type="ARBA" id="ARBA00049940"/>
    </source>
</evidence>
<evidence type="ECO:0000256" key="4">
    <source>
        <dbReference type="ARBA" id="ARBA00022989"/>
    </source>
</evidence>
<dbReference type="HAMAP" id="MF_00454">
    <property type="entry name" value="FluC"/>
    <property type="match status" value="1"/>
</dbReference>
<protein>
    <recommendedName>
        <fullName evidence="10">Fluoride-specific ion channel FluC</fullName>
    </recommendedName>
</protein>
<dbReference type="AlphaFoldDB" id="A0A516G620"/>
<comment type="catalytic activity">
    <reaction evidence="8">
        <text>fluoride(in) = fluoride(out)</text>
        <dbReference type="Rhea" id="RHEA:76159"/>
        <dbReference type="ChEBI" id="CHEBI:17051"/>
    </reaction>
    <physiologicalReaction direction="left-to-right" evidence="8">
        <dbReference type="Rhea" id="RHEA:76160"/>
    </physiologicalReaction>
</comment>
<comment type="function">
    <text evidence="9 10">Fluoride-specific ion channel. Important for reducing fluoride concentration in the cell, thus reducing its toxicity.</text>
</comment>
<proteinExistence type="inferred from homology"/>
<evidence type="ECO:0000256" key="2">
    <source>
        <dbReference type="ARBA" id="ARBA00022475"/>
    </source>
</evidence>
<evidence type="ECO:0000256" key="8">
    <source>
        <dbReference type="ARBA" id="ARBA00035585"/>
    </source>
</evidence>
<evidence type="ECO:0000256" key="10">
    <source>
        <dbReference type="HAMAP-Rule" id="MF_00454"/>
    </source>
</evidence>
<evidence type="ECO:0000256" key="1">
    <source>
        <dbReference type="ARBA" id="ARBA00004651"/>
    </source>
</evidence>
<feature type="transmembrane region" description="Helical" evidence="10">
    <location>
        <begin position="69"/>
        <end position="90"/>
    </location>
</feature>
<comment type="subcellular location">
    <subcellularLocation>
        <location evidence="1 10">Cell membrane</location>
        <topology evidence="1 10">Multi-pass membrane protein</topology>
    </subcellularLocation>
</comment>
<keyword evidence="4 10" id="KW-1133">Transmembrane helix</keyword>
<dbReference type="Pfam" id="PF02537">
    <property type="entry name" value="CRCB"/>
    <property type="match status" value="1"/>
</dbReference>
<evidence type="ECO:0000313" key="11">
    <source>
        <dbReference type="EMBL" id="QDO86966.1"/>
    </source>
</evidence>
<sequence length="136" mass="13597">MRPSPLLVGVVTLGGALGTLSRYAVTQAVPATHQIPWATLMVNLSGAFLLGLLLERLARTGPETPARRLARLGLGTGLLGGFTTYSALALEVHDLVGTGHLGLALGYGIGSVCAGLVSCAAGVVLGARGVRSGAAP</sequence>
<evidence type="ECO:0000313" key="12">
    <source>
        <dbReference type="Proteomes" id="UP000315395"/>
    </source>
</evidence>
<dbReference type="GO" id="GO:0046872">
    <property type="term" value="F:metal ion binding"/>
    <property type="evidence" value="ECO:0007669"/>
    <property type="project" value="UniProtKB-KW"/>
</dbReference>
<evidence type="ECO:0000256" key="6">
    <source>
        <dbReference type="ARBA" id="ARBA00023303"/>
    </source>
</evidence>
<evidence type="ECO:0000256" key="7">
    <source>
        <dbReference type="ARBA" id="ARBA00035120"/>
    </source>
</evidence>
<keyword evidence="10" id="KW-0813">Transport</keyword>
<keyword evidence="3 10" id="KW-0812">Transmembrane</keyword>
<dbReference type="GO" id="GO:0140114">
    <property type="term" value="P:cellular detoxification of fluoride"/>
    <property type="evidence" value="ECO:0007669"/>
    <property type="project" value="UniProtKB-UniRule"/>
</dbReference>
<comment type="activity regulation">
    <text evidence="10">Na(+) is not transported, but it plays an essential structural role and its presence is essential for fluoride channel function.</text>
</comment>
<feature type="transmembrane region" description="Helical" evidence="10">
    <location>
        <begin position="36"/>
        <end position="57"/>
    </location>
</feature>
<accession>A0A516G620</accession>
<comment type="similarity">
    <text evidence="7 10">Belongs to the fluoride channel Fluc/FEX (TC 1.A.43) family.</text>
</comment>
<organism evidence="11 12">
    <name type="scientific">Ornithinimicrobium ciconiae</name>
    <dbReference type="NCBI Taxonomy" id="2594265"/>
    <lineage>
        <taxon>Bacteria</taxon>
        <taxon>Bacillati</taxon>
        <taxon>Actinomycetota</taxon>
        <taxon>Actinomycetes</taxon>
        <taxon>Micrococcales</taxon>
        <taxon>Ornithinimicrobiaceae</taxon>
        <taxon>Ornithinimicrobium</taxon>
    </lineage>
</organism>
<dbReference type="GO" id="GO:0062054">
    <property type="term" value="F:fluoride channel activity"/>
    <property type="evidence" value="ECO:0007669"/>
    <property type="project" value="UniProtKB-UniRule"/>
</dbReference>
<gene>
    <name evidence="10" type="primary">fluC</name>
    <name evidence="10" type="synonym">crcB</name>
    <name evidence="11" type="ORF">FNH13_00415</name>
</gene>